<sequence>MASPNTGTKRVFASSSNDKENNQSHKLIKWNPENKPPPEFPAAKFKWRGNPEETYSDWTIEIVCNSEKEETETYHAHKFVLGYGPRSSGYFAKLFQHGHALKESESKKSRIELEPIAAQAFPLMLDFIYSPENTLFVDTPSATALHFLGEYFEIHALRWYVMKYCQKDMTMENVMTYHEHASILSDKAVLDLVAEFLAKNISKVYPESTILEQLQLSVFVEMVKALPSGIVSSQRNSQRLSRLVAAKMTTIHKESTHNIKDVYPDFQTITHASKMPTVHPSVALQLCQLEDQFQQRVGNAHEVTSLHKRCIAALSEINSRYFLENTDDKDEERLLQQKPQVLVNLIHQLVASRKDTRDKVDDLQQRLHEATEELEETEGERDYAEQAQEEAEAEVASAEQETEEAQKELVAVKEELRTLRVFIKRLRPLPQNEEKENLTLPDVICKHNPQLANLSATQLQDSEFPIFYYDHTADVDDDEEEGDAEEDPAHAARRVAIPAPLSPHGILALQAVLLDRYQRAFKMLTGQLQALLCPKSYET</sequence>
<dbReference type="CDD" id="cd18186">
    <property type="entry name" value="BTB_POZ_ZBTB_KLHL-like"/>
    <property type="match status" value="1"/>
</dbReference>
<evidence type="ECO:0000259" key="2">
    <source>
        <dbReference type="PROSITE" id="PS50097"/>
    </source>
</evidence>
<dbReference type="InterPro" id="IPR011333">
    <property type="entry name" value="SKP1/BTB/POZ_sf"/>
</dbReference>
<dbReference type="Proteomes" id="UP001153069">
    <property type="component" value="Unassembled WGS sequence"/>
</dbReference>
<feature type="compositionally biased region" description="Polar residues" evidence="1">
    <location>
        <begin position="1"/>
        <end position="16"/>
    </location>
</feature>
<evidence type="ECO:0000313" key="4">
    <source>
        <dbReference type="Proteomes" id="UP001153069"/>
    </source>
</evidence>
<reference evidence="3" key="1">
    <citation type="submission" date="2020-06" db="EMBL/GenBank/DDBJ databases">
        <authorList>
            <consortium name="Plant Systems Biology data submission"/>
        </authorList>
    </citation>
    <scope>NUCLEOTIDE SEQUENCE</scope>
    <source>
        <strain evidence="3">D6</strain>
    </source>
</reference>
<evidence type="ECO:0000313" key="3">
    <source>
        <dbReference type="EMBL" id="CAB9505923.1"/>
    </source>
</evidence>
<accession>A0A9N8DMV0</accession>
<organism evidence="3 4">
    <name type="scientific">Seminavis robusta</name>
    <dbReference type="NCBI Taxonomy" id="568900"/>
    <lineage>
        <taxon>Eukaryota</taxon>
        <taxon>Sar</taxon>
        <taxon>Stramenopiles</taxon>
        <taxon>Ochrophyta</taxon>
        <taxon>Bacillariophyta</taxon>
        <taxon>Bacillariophyceae</taxon>
        <taxon>Bacillariophycidae</taxon>
        <taxon>Naviculales</taxon>
        <taxon>Naviculaceae</taxon>
        <taxon>Seminavis</taxon>
    </lineage>
</organism>
<dbReference type="SUPFAM" id="SSF54695">
    <property type="entry name" value="POZ domain"/>
    <property type="match status" value="1"/>
</dbReference>
<dbReference type="PANTHER" id="PTHR24410:SF23">
    <property type="entry name" value="BTB DOMAIN-CONTAINING PROTEIN-RELATED"/>
    <property type="match status" value="1"/>
</dbReference>
<dbReference type="PROSITE" id="PS50097">
    <property type="entry name" value="BTB"/>
    <property type="match status" value="1"/>
</dbReference>
<dbReference type="Pfam" id="PF00651">
    <property type="entry name" value="BTB"/>
    <property type="match status" value="1"/>
</dbReference>
<dbReference type="PANTHER" id="PTHR24410">
    <property type="entry name" value="HL07962P-RELATED"/>
    <property type="match status" value="1"/>
</dbReference>
<keyword evidence="4" id="KW-1185">Reference proteome</keyword>
<evidence type="ECO:0000256" key="1">
    <source>
        <dbReference type="SAM" id="MobiDB-lite"/>
    </source>
</evidence>
<dbReference type="AlphaFoldDB" id="A0A9N8DMV0"/>
<dbReference type="Gene3D" id="3.30.710.10">
    <property type="entry name" value="Potassium Channel Kv1.1, Chain A"/>
    <property type="match status" value="1"/>
</dbReference>
<dbReference type="InterPro" id="IPR051481">
    <property type="entry name" value="BTB-POZ/Galectin-3-binding"/>
</dbReference>
<feature type="region of interest" description="Disordered" evidence="1">
    <location>
        <begin position="370"/>
        <end position="403"/>
    </location>
</feature>
<dbReference type="InterPro" id="IPR000210">
    <property type="entry name" value="BTB/POZ_dom"/>
</dbReference>
<gene>
    <name evidence="3" type="ORF">SEMRO_248_G098300.1</name>
</gene>
<dbReference type="EMBL" id="CAICTM010000247">
    <property type="protein sequence ID" value="CAB9505923.1"/>
    <property type="molecule type" value="Genomic_DNA"/>
</dbReference>
<protein>
    <submittedName>
        <fullName evidence="3">Nervous system development</fullName>
    </submittedName>
</protein>
<feature type="region of interest" description="Disordered" evidence="1">
    <location>
        <begin position="1"/>
        <end position="37"/>
    </location>
</feature>
<comment type="caution">
    <text evidence="3">The sequence shown here is derived from an EMBL/GenBank/DDBJ whole genome shotgun (WGS) entry which is preliminary data.</text>
</comment>
<dbReference type="SMART" id="SM00225">
    <property type="entry name" value="BTB"/>
    <property type="match status" value="1"/>
</dbReference>
<feature type="domain" description="BTB" evidence="2">
    <location>
        <begin position="56"/>
        <end position="137"/>
    </location>
</feature>
<proteinExistence type="predicted"/>
<name>A0A9N8DMV0_9STRA</name>
<dbReference type="OrthoDB" id="42878at2759"/>